<proteinExistence type="predicted"/>
<feature type="transmembrane region" description="Helical" evidence="1">
    <location>
        <begin position="12"/>
        <end position="29"/>
    </location>
</feature>
<dbReference type="RefSeq" id="WP_074898382.1">
    <property type="nucleotide sequence ID" value="NZ_CP031252.1"/>
</dbReference>
<dbReference type="EMBL" id="UGQW01000002">
    <property type="protein sequence ID" value="STZ68273.1"/>
    <property type="molecule type" value="Genomic_DNA"/>
</dbReference>
<organism evidence="3 4">
    <name type="scientific">Neisseria elongata</name>
    <dbReference type="NCBI Taxonomy" id="495"/>
    <lineage>
        <taxon>Bacteria</taxon>
        <taxon>Pseudomonadati</taxon>
        <taxon>Pseudomonadota</taxon>
        <taxon>Betaproteobacteria</taxon>
        <taxon>Neisseriales</taxon>
        <taxon>Neisseriaceae</taxon>
        <taxon>Neisseria</taxon>
    </lineage>
</organism>
<dbReference type="InterPro" id="IPR005804">
    <property type="entry name" value="FA_desaturase_dom"/>
</dbReference>
<accession>A0A378U279</accession>
<feature type="transmembrane region" description="Helical" evidence="1">
    <location>
        <begin position="203"/>
        <end position="220"/>
    </location>
</feature>
<feature type="transmembrane region" description="Helical" evidence="1">
    <location>
        <begin position="35"/>
        <end position="55"/>
    </location>
</feature>
<dbReference type="GeneID" id="93352765"/>
<feature type="domain" description="Fatty acid desaturase" evidence="2">
    <location>
        <begin position="34"/>
        <end position="273"/>
    </location>
</feature>
<evidence type="ECO:0000256" key="1">
    <source>
        <dbReference type="SAM" id="Phobius"/>
    </source>
</evidence>
<name>A0A378U279_NEIEL</name>
<reference evidence="3 4" key="1">
    <citation type="submission" date="2018-06" db="EMBL/GenBank/DDBJ databases">
        <authorList>
            <consortium name="Pathogen Informatics"/>
            <person name="Doyle S."/>
        </authorList>
    </citation>
    <scope>NUCLEOTIDE SEQUENCE [LARGE SCALE GENOMIC DNA]</scope>
    <source>
        <strain evidence="3 4">NCTC10660</strain>
    </source>
</reference>
<feature type="transmembrane region" description="Helical" evidence="1">
    <location>
        <begin position="122"/>
        <end position="143"/>
    </location>
</feature>
<sequence length="305" mass="35036">MSVSVSTAKLNLILLAAANAANLLLLYAASHAPWWGTAVAAALFALSNNTMFALLHESVHGSFAPDRRLNVWCGRLAAFWFPTGFAVQRMFHLTHHRNNRSPSEQFDTLHDGDVLWLKYAQWYAIFTGLYWPCAVIGVFFYAATPRFVRRRLAALFGRRGGLQSGAEDYIGSLDRLPQLSARLEIFGAAAWQLFWAWLFGWTWGGWLACYAAFGFAWSSLQYTDHAFSPFDCKNGAWNLRVPRWLRAVFLNYHLHLAHHRHPELSWRELPRHAGEGPHFFAVWLSCWRGPRRPENFPVFKQERIE</sequence>
<evidence type="ECO:0000313" key="4">
    <source>
        <dbReference type="Proteomes" id="UP000254927"/>
    </source>
</evidence>
<protein>
    <submittedName>
        <fullName evidence="3">Fatty acid desaturase</fullName>
    </submittedName>
</protein>
<keyword evidence="1" id="KW-0812">Transmembrane</keyword>
<dbReference type="Pfam" id="PF00487">
    <property type="entry name" value="FA_desaturase"/>
    <property type="match status" value="1"/>
</dbReference>
<dbReference type="GO" id="GO:0006629">
    <property type="term" value="P:lipid metabolic process"/>
    <property type="evidence" value="ECO:0007669"/>
    <property type="project" value="InterPro"/>
</dbReference>
<dbReference type="Proteomes" id="UP000254927">
    <property type="component" value="Unassembled WGS sequence"/>
</dbReference>
<feature type="transmembrane region" description="Helical" evidence="1">
    <location>
        <begin position="76"/>
        <end position="94"/>
    </location>
</feature>
<evidence type="ECO:0000313" key="3">
    <source>
        <dbReference type="EMBL" id="STZ68273.1"/>
    </source>
</evidence>
<keyword evidence="1" id="KW-1133">Transmembrane helix</keyword>
<evidence type="ECO:0000259" key="2">
    <source>
        <dbReference type="Pfam" id="PF00487"/>
    </source>
</evidence>
<gene>
    <name evidence="3" type="ORF">NCTC10660_01780</name>
</gene>
<dbReference type="AlphaFoldDB" id="A0A378U279"/>
<keyword evidence="1" id="KW-0472">Membrane</keyword>